<dbReference type="Gene3D" id="1.10.10.10">
    <property type="entry name" value="Winged helix-like DNA-binding domain superfamily/Winged helix DNA-binding domain"/>
    <property type="match status" value="1"/>
</dbReference>
<evidence type="ECO:0000313" key="1">
    <source>
        <dbReference type="EMBL" id="GAB61728.1"/>
    </source>
</evidence>
<dbReference type="OrthoDB" id="941544at2"/>
<dbReference type="Proteomes" id="UP000002985">
    <property type="component" value="Unassembled WGS sequence"/>
</dbReference>
<dbReference type="NCBIfam" id="NF041236">
    <property type="entry name" value="CAS_III-E_sigma"/>
    <property type="match status" value="1"/>
</dbReference>
<dbReference type="EMBL" id="BAFH01000003">
    <property type="protein sequence ID" value="GAB61728.1"/>
    <property type="molecule type" value="Genomic_DNA"/>
</dbReference>
<dbReference type="InterPro" id="IPR013324">
    <property type="entry name" value="RNA_pol_sigma_r3/r4-like"/>
</dbReference>
<gene>
    <name evidence="1" type="ORF">KSU1_C0132</name>
</gene>
<sequence>MSKNAEEILHSCLEMRGSGKLCVECSVLKKGTCQILMHEILKVKDALKLPKDDIRDIISESIEAIQLGNFKGTTHIQFRVWVRRIIQNKKNDYFRNKYKRKEHENALPIPMDDEKHEIILFDKPDATQADEFKRIENEHDVEKILQSLRKKVIEGEIEKNDLDLVQACYDGFKEGLSQEEIAKSLSLKPNTLNQNLSRLRKKLKAEREEYCRND</sequence>
<evidence type="ECO:0000313" key="2">
    <source>
        <dbReference type="Proteomes" id="UP000002985"/>
    </source>
</evidence>
<dbReference type="NCBIfam" id="TIGR02937">
    <property type="entry name" value="sigma70-ECF"/>
    <property type="match status" value="1"/>
</dbReference>
<accession>I3IJ33</accession>
<protein>
    <submittedName>
        <fullName evidence="1">Uncharacterized protein</fullName>
    </submittedName>
</protein>
<dbReference type="InterPro" id="IPR014284">
    <property type="entry name" value="RNA_pol_sigma-70_dom"/>
</dbReference>
<reference evidence="1 2" key="1">
    <citation type="journal article" date="2012" name="FEBS Lett.">
        <title>Anammox organism KSU-1 expresses a NirK-type copper-containing nitrite reductase instead of a NirS-type with cytochrome cd1.</title>
        <authorList>
            <person name="Hira D."/>
            <person name="Toh H."/>
            <person name="Migita C.T."/>
            <person name="Okubo H."/>
            <person name="Nishiyama T."/>
            <person name="Hattori M."/>
            <person name="Furukawa K."/>
            <person name="Fujii T."/>
        </authorList>
    </citation>
    <scope>NUCLEOTIDE SEQUENCE [LARGE SCALE GENOMIC DNA]</scope>
</reference>
<comment type="caution">
    <text evidence="1">The sequence shown here is derived from an EMBL/GenBank/DDBJ whole genome shotgun (WGS) entry which is preliminary data.</text>
</comment>
<keyword evidence="2" id="KW-1185">Reference proteome</keyword>
<dbReference type="SUPFAM" id="SSF88659">
    <property type="entry name" value="Sigma3 and sigma4 domains of RNA polymerase sigma factors"/>
    <property type="match status" value="1"/>
</dbReference>
<name>I3IJ33_9BACT</name>
<proteinExistence type="predicted"/>
<organism evidence="1 2">
    <name type="scientific">Candidatus Jettenia caeni</name>
    <dbReference type="NCBI Taxonomy" id="247490"/>
    <lineage>
        <taxon>Bacteria</taxon>
        <taxon>Pseudomonadati</taxon>
        <taxon>Planctomycetota</taxon>
        <taxon>Candidatus Brocadiia</taxon>
        <taxon>Candidatus Brocadiales</taxon>
        <taxon>Candidatus Brocadiaceae</taxon>
        <taxon>Candidatus Jettenia</taxon>
    </lineage>
</organism>
<dbReference type="eggNOG" id="ENOG502ZMK6">
    <property type="taxonomic scope" value="Bacteria"/>
</dbReference>
<dbReference type="GO" id="GO:0003700">
    <property type="term" value="F:DNA-binding transcription factor activity"/>
    <property type="evidence" value="ECO:0007669"/>
    <property type="project" value="InterPro"/>
</dbReference>
<dbReference type="InterPro" id="IPR036388">
    <property type="entry name" value="WH-like_DNA-bd_sf"/>
</dbReference>
<dbReference type="GO" id="GO:0006352">
    <property type="term" value="P:DNA-templated transcription initiation"/>
    <property type="evidence" value="ECO:0007669"/>
    <property type="project" value="InterPro"/>
</dbReference>
<dbReference type="AlphaFoldDB" id="I3IJ33"/>
<dbReference type="STRING" id="247490.KSU1_C0132"/>